<protein>
    <submittedName>
        <fullName evidence="3">Uncharacterized protein</fullName>
    </submittedName>
</protein>
<sequence>MAPTNRREVTLYEEAKTGLRSLVQQTAVVFIGFVVMLLLTGGAPSGFVVALSFCLGTAFVAWKEQKRISRLRSTEDKTAAGSQPINILSVNHQSVRRSSKNSGTRPRTNWSTSSQSGDTNTQSSNFPDKKRLQILPTGEIVVTSIQVQNLLMPAPKESVVEVASELRRLLEQFSQAAPNNTVSERMVVFTKVIEEIERQPQFKQQLIKVMKSGGIEGLRESIEYPDVSVLLAALETYTNSSTQIDS</sequence>
<name>A0AA96WK47_9CYAN</name>
<keyword evidence="2" id="KW-1133">Transmembrane helix</keyword>
<dbReference type="EMBL" id="CP053586">
    <property type="protein sequence ID" value="WNZ22826.1"/>
    <property type="molecule type" value="Genomic_DNA"/>
</dbReference>
<evidence type="ECO:0000256" key="1">
    <source>
        <dbReference type="SAM" id="MobiDB-lite"/>
    </source>
</evidence>
<feature type="region of interest" description="Disordered" evidence="1">
    <location>
        <begin position="91"/>
        <end position="129"/>
    </location>
</feature>
<evidence type="ECO:0000256" key="2">
    <source>
        <dbReference type="SAM" id="Phobius"/>
    </source>
</evidence>
<organism evidence="3">
    <name type="scientific">Leptolyngbya sp. NK1-12</name>
    <dbReference type="NCBI Taxonomy" id="2547451"/>
    <lineage>
        <taxon>Bacteria</taxon>
        <taxon>Bacillati</taxon>
        <taxon>Cyanobacteriota</taxon>
        <taxon>Cyanophyceae</taxon>
        <taxon>Leptolyngbyales</taxon>
        <taxon>Leptolyngbyaceae</taxon>
        <taxon>Leptolyngbya group</taxon>
        <taxon>Leptolyngbya</taxon>
    </lineage>
</organism>
<feature type="compositionally biased region" description="Polar residues" evidence="1">
    <location>
        <begin position="100"/>
        <end position="126"/>
    </location>
</feature>
<accession>A0AA96WK47</accession>
<dbReference type="AlphaFoldDB" id="A0AA96WK47"/>
<feature type="transmembrane region" description="Helical" evidence="2">
    <location>
        <begin position="21"/>
        <end position="39"/>
    </location>
</feature>
<evidence type="ECO:0000313" key="3">
    <source>
        <dbReference type="EMBL" id="WNZ22826.1"/>
    </source>
</evidence>
<reference evidence="3" key="1">
    <citation type="submission" date="2020-05" db="EMBL/GenBank/DDBJ databases">
        <authorList>
            <person name="Zhu T."/>
            <person name="Keshari N."/>
            <person name="Lu X."/>
        </authorList>
    </citation>
    <scope>NUCLEOTIDE SEQUENCE</scope>
    <source>
        <strain evidence="3">NK1-12</strain>
    </source>
</reference>
<gene>
    <name evidence="3" type="ORF">HJG54_08125</name>
</gene>
<keyword evidence="2" id="KW-0812">Transmembrane</keyword>
<proteinExistence type="predicted"/>
<keyword evidence="2" id="KW-0472">Membrane</keyword>
<dbReference type="RefSeq" id="WP_316434367.1">
    <property type="nucleotide sequence ID" value="NZ_CP053586.1"/>
</dbReference>